<organism evidence="2 3">
    <name type="scientific">Phaseolus angularis</name>
    <name type="common">Azuki bean</name>
    <name type="synonym">Vigna angularis</name>
    <dbReference type="NCBI Taxonomy" id="3914"/>
    <lineage>
        <taxon>Eukaryota</taxon>
        <taxon>Viridiplantae</taxon>
        <taxon>Streptophyta</taxon>
        <taxon>Embryophyta</taxon>
        <taxon>Tracheophyta</taxon>
        <taxon>Spermatophyta</taxon>
        <taxon>Magnoliopsida</taxon>
        <taxon>eudicotyledons</taxon>
        <taxon>Gunneridae</taxon>
        <taxon>Pentapetalae</taxon>
        <taxon>rosids</taxon>
        <taxon>fabids</taxon>
        <taxon>Fabales</taxon>
        <taxon>Fabaceae</taxon>
        <taxon>Papilionoideae</taxon>
        <taxon>50 kb inversion clade</taxon>
        <taxon>NPAAA clade</taxon>
        <taxon>indigoferoid/millettioid clade</taxon>
        <taxon>Phaseoleae</taxon>
        <taxon>Vigna</taxon>
    </lineage>
</organism>
<dbReference type="Pfam" id="PF05096">
    <property type="entry name" value="Glu_cyclase_2"/>
    <property type="match status" value="2"/>
</dbReference>
<feature type="transmembrane region" description="Helical" evidence="1">
    <location>
        <begin position="31"/>
        <end position="52"/>
    </location>
</feature>
<dbReference type="Proteomes" id="UP000743370">
    <property type="component" value="Unassembled WGS sequence"/>
</dbReference>
<dbReference type="PANTHER" id="PTHR31270">
    <property type="entry name" value="GLUTAMINYL-PEPTIDE CYCLOTRANSFERASE"/>
    <property type="match status" value="1"/>
</dbReference>
<dbReference type="EMBL" id="JABFOF010000008">
    <property type="protein sequence ID" value="KAG2384736.1"/>
    <property type="molecule type" value="Genomic_DNA"/>
</dbReference>
<dbReference type="PANTHER" id="PTHR31270:SF1">
    <property type="entry name" value="GLUTAMINYL-PEPTIDE CYCLOTRANSFERASE"/>
    <property type="match status" value="1"/>
</dbReference>
<comment type="caution">
    <text evidence="2">The sequence shown here is derived from an EMBL/GenBank/DDBJ whole genome shotgun (WGS) entry which is preliminary data.</text>
</comment>
<evidence type="ECO:0000313" key="3">
    <source>
        <dbReference type="Proteomes" id="UP000743370"/>
    </source>
</evidence>
<gene>
    <name evidence="2" type="ORF">HKW66_Vig0118280</name>
</gene>
<keyword evidence="1" id="KW-1133">Transmembrane helix</keyword>
<evidence type="ECO:0000313" key="2">
    <source>
        <dbReference type="EMBL" id="KAG2384736.1"/>
    </source>
</evidence>
<keyword evidence="1" id="KW-0472">Membrane</keyword>
<proteinExistence type="predicted"/>
<protein>
    <submittedName>
        <fullName evidence="2">Glutaminyl-peptide cyclotransferase</fullName>
    </submittedName>
</protein>
<reference evidence="2 3" key="1">
    <citation type="submission" date="2020-05" db="EMBL/GenBank/DDBJ databases">
        <title>Vigna angularis (adzuki bean) Var. LongXiaoDou No. 4 denovo assembly.</title>
        <authorList>
            <person name="Xiang H."/>
        </authorList>
    </citation>
    <scope>NUCLEOTIDE SEQUENCE [LARGE SCALE GENOMIC DNA]</scope>
    <source>
        <tissue evidence="2">Leaf</tissue>
    </source>
</reference>
<sequence>MGTKLLKRRLRESQNPPMAAAVPPRRKPRSYVTLSMLLSAVLVVSVIALLVLSSNNWRAFQSRPSYGTVTVVNVFPHDPEAFTQSSVRKVSLHTGKVEDIQKMDSSIFGEGLTLLNNRKGLMEAGNNNIDVLNGIAWDDEQKRIFVTGKLWPKLYEIKVSPVKKPIEDGIIEQLCLRRPFKYP</sequence>
<dbReference type="GO" id="GO:0016603">
    <property type="term" value="F:glutaminyl-peptide cyclotransferase activity"/>
    <property type="evidence" value="ECO:0007669"/>
    <property type="project" value="InterPro"/>
</dbReference>
<keyword evidence="1" id="KW-0812">Transmembrane</keyword>
<dbReference type="InterPro" id="IPR007788">
    <property type="entry name" value="QCT"/>
</dbReference>
<name>A0A8T0JVW2_PHAAN</name>
<accession>A0A8T0JVW2</accession>
<evidence type="ECO:0000256" key="1">
    <source>
        <dbReference type="SAM" id="Phobius"/>
    </source>
</evidence>
<dbReference type="AlphaFoldDB" id="A0A8T0JVW2"/>